<evidence type="ECO:0000313" key="2">
    <source>
        <dbReference type="Proteomes" id="UP000186601"/>
    </source>
</evidence>
<dbReference type="EMBL" id="MLYV02000283">
    <property type="protein sequence ID" value="PSS18945.1"/>
    <property type="molecule type" value="Genomic_DNA"/>
</dbReference>
<accession>A0A2R6R125</accession>
<evidence type="ECO:0000313" key="1">
    <source>
        <dbReference type="EMBL" id="PSS18945.1"/>
    </source>
</evidence>
<dbReference type="Proteomes" id="UP000186601">
    <property type="component" value="Unassembled WGS sequence"/>
</dbReference>
<dbReference type="AlphaFoldDB" id="A0A2R6R125"/>
<name>A0A2R6R125_9APHY</name>
<comment type="caution">
    <text evidence="1">The sequence shown here is derived from an EMBL/GenBank/DDBJ whole genome shotgun (WGS) entry which is preliminary data.</text>
</comment>
<protein>
    <submittedName>
        <fullName evidence="1">Uncharacterized protein</fullName>
    </submittedName>
</protein>
<gene>
    <name evidence="1" type="ORF">PHLCEN_2v3161</name>
</gene>
<reference evidence="1 2" key="1">
    <citation type="submission" date="2018-02" db="EMBL/GenBank/DDBJ databases">
        <title>Genome sequence of the basidiomycete white-rot fungus Phlebia centrifuga.</title>
        <authorList>
            <person name="Granchi Z."/>
            <person name="Peng M."/>
            <person name="de Vries R.P."/>
            <person name="Hilden K."/>
            <person name="Makela M.R."/>
            <person name="Grigoriev I."/>
            <person name="Riley R."/>
        </authorList>
    </citation>
    <scope>NUCLEOTIDE SEQUENCE [LARGE SCALE GENOMIC DNA]</scope>
    <source>
        <strain evidence="1 2">FBCC195</strain>
    </source>
</reference>
<organism evidence="1 2">
    <name type="scientific">Hermanssonia centrifuga</name>
    <dbReference type="NCBI Taxonomy" id="98765"/>
    <lineage>
        <taxon>Eukaryota</taxon>
        <taxon>Fungi</taxon>
        <taxon>Dikarya</taxon>
        <taxon>Basidiomycota</taxon>
        <taxon>Agaricomycotina</taxon>
        <taxon>Agaricomycetes</taxon>
        <taxon>Polyporales</taxon>
        <taxon>Meruliaceae</taxon>
        <taxon>Hermanssonia</taxon>
    </lineage>
</organism>
<keyword evidence="2" id="KW-1185">Reference proteome</keyword>
<sequence>MATHNFEFVVSKVHKTEYKGGHSFVVTRRTIVLQGRDLAIYGLDPASPNGFNN</sequence>
<proteinExistence type="predicted"/>